<evidence type="ECO:0000256" key="3">
    <source>
        <dbReference type="ARBA" id="ARBA00022475"/>
    </source>
</evidence>
<evidence type="ECO:0000313" key="9">
    <source>
        <dbReference type="Proteomes" id="UP000194137"/>
    </source>
</evidence>
<dbReference type="Proteomes" id="UP000194137">
    <property type="component" value="Chromosome"/>
</dbReference>
<name>A0A1W6ZS62_9HYPH</name>
<evidence type="ECO:0000256" key="2">
    <source>
        <dbReference type="ARBA" id="ARBA00005262"/>
    </source>
</evidence>
<sequence>MSNTQTDPVTPTITHLDLTLSELFLGFAKISVSGFGFILPWARRLIVDEKKWMTPEEFNETFSLSQFLPGPNVVNMAVVFGSRMRGAPGAAVAFAGLLGPPALIATFLSFLYSQFGDADILRRILTGIAAAAIGLMIAAIAKMAEPLLRKLSPSVIVLVITFVAIGVFRFPLIQTLLVLAPVSIALAYWWQRR</sequence>
<dbReference type="PANTHER" id="PTHR43663">
    <property type="entry name" value="CHROMATE TRANSPORT PROTEIN-RELATED"/>
    <property type="match status" value="1"/>
</dbReference>
<evidence type="ECO:0000256" key="7">
    <source>
        <dbReference type="SAM" id="Phobius"/>
    </source>
</evidence>
<dbReference type="STRING" id="1235591.CAK95_14565"/>
<comment type="subcellular location">
    <subcellularLocation>
        <location evidence="1">Cell membrane</location>
        <topology evidence="1">Multi-pass membrane protein</topology>
    </subcellularLocation>
</comment>
<keyword evidence="9" id="KW-1185">Reference proteome</keyword>
<comment type="similarity">
    <text evidence="2">Belongs to the chromate ion transporter (CHR) (TC 2.A.51) family.</text>
</comment>
<feature type="transmembrane region" description="Helical" evidence="7">
    <location>
        <begin position="173"/>
        <end position="190"/>
    </location>
</feature>
<reference evidence="8 9" key="1">
    <citation type="submission" date="2017-05" db="EMBL/GenBank/DDBJ databases">
        <title>Full genome sequence of Pseudorhodoplanes sinuspersici.</title>
        <authorList>
            <person name="Dastgheib S.M.M."/>
            <person name="Shavandi M."/>
            <person name="Tirandaz H."/>
        </authorList>
    </citation>
    <scope>NUCLEOTIDE SEQUENCE [LARGE SCALE GENOMIC DNA]</scope>
    <source>
        <strain evidence="8 9">RIPI110</strain>
    </source>
</reference>
<gene>
    <name evidence="8" type="ORF">CAK95_14565</name>
</gene>
<dbReference type="InterPro" id="IPR003370">
    <property type="entry name" value="Chromate_transpt"/>
</dbReference>
<feature type="transmembrane region" description="Helical" evidence="7">
    <location>
        <begin position="23"/>
        <end position="42"/>
    </location>
</feature>
<feature type="transmembrane region" description="Helical" evidence="7">
    <location>
        <begin position="124"/>
        <end position="144"/>
    </location>
</feature>
<dbReference type="InterPro" id="IPR052518">
    <property type="entry name" value="CHR_Transporter"/>
</dbReference>
<organism evidence="8 9">
    <name type="scientific">Pseudorhodoplanes sinuspersici</name>
    <dbReference type="NCBI Taxonomy" id="1235591"/>
    <lineage>
        <taxon>Bacteria</taxon>
        <taxon>Pseudomonadati</taxon>
        <taxon>Pseudomonadota</taxon>
        <taxon>Alphaproteobacteria</taxon>
        <taxon>Hyphomicrobiales</taxon>
        <taxon>Pseudorhodoplanes</taxon>
    </lineage>
</organism>
<keyword evidence="4 7" id="KW-0812">Transmembrane</keyword>
<proteinExistence type="inferred from homology"/>
<evidence type="ECO:0000256" key="6">
    <source>
        <dbReference type="ARBA" id="ARBA00023136"/>
    </source>
</evidence>
<keyword evidence="6 7" id="KW-0472">Membrane</keyword>
<evidence type="ECO:0000313" key="8">
    <source>
        <dbReference type="EMBL" id="ARQ00163.1"/>
    </source>
</evidence>
<feature type="transmembrane region" description="Helical" evidence="7">
    <location>
        <begin position="90"/>
        <end position="112"/>
    </location>
</feature>
<dbReference type="GO" id="GO:0015109">
    <property type="term" value="F:chromate transmembrane transporter activity"/>
    <property type="evidence" value="ECO:0007669"/>
    <property type="project" value="InterPro"/>
</dbReference>
<accession>A0A1W6ZS62</accession>
<dbReference type="KEGG" id="psin:CAK95_14565"/>
<evidence type="ECO:0000256" key="5">
    <source>
        <dbReference type="ARBA" id="ARBA00022989"/>
    </source>
</evidence>
<dbReference type="OrthoDB" id="8969999at2"/>
<dbReference type="EMBL" id="CP021112">
    <property type="protein sequence ID" value="ARQ00163.1"/>
    <property type="molecule type" value="Genomic_DNA"/>
</dbReference>
<keyword evidence="5 7" id="KW-1133">Transmembrane helix</keyword>
<dbReference type="AlphaFoldDB" id="A0A1W6ZS62"/>
<dbReference type="GO" id="GO:0005886">
    <property type="term" value="C:plasma membrane"/>
    <property type="evidence" value="ECO:0007669"/>
    <property type="project" value="UniProtKB-SubCell"/>
</dbReference>
<dbReference type="RefSeq" id="WP_086088561.1">
    <property type="nucleotide sequence ID" value="NZ_CP021112.1"/>
</dbReference>
<dbReference type="PANTHER" id="PTHR43663:SF1">
    <property type="entry name" value="CHROMATE TRANSPORTER"/>
    <property type="match status" value="1"/>
</dbReference>
<keyword evidence="3" id="KW-1003">Cell membrane</keyword>
<protein>
    <submittedName>
        <fullName evidence="8">Chromate transporter</fullName>
    </submittedName>
</protein>
<dbReference type="Pfam" id="PF02417">
    <property type="entry name" value="Chromate_transp"/>
    <property type="match status" value="1"/>
</dbReference>
<evidence type="ECO:0000256" key="1">
    <source>
        <dbReference type="ARBA" id="ARBA00004651"/>
    </source>
</evidence>
<evidence type="ECO:0000256" key="4">
    <source>
        <dbReference type="ARBA" id="ARBA00022692"/>
    </source>
</evidence>